<dbReference type="EMBL" id="QGKV02000832">
    <property type="protein sequence ID" value="KAF3548742.1"/>
    <property type="molecule type" value="Genomic_DNA"/>
</dbReference>
<accession>A0ABQ7CB84</accession>
<organism evidence="1 2">
    <name type="scientific">Brassica cretica</name>
    <name type="common">Mustard</name>
    <dbReference type="NCBI Taxonomy" id="69181"/>
    <lineage>
        <taxon>Eukaryota</taxon>
        <taxon>Viridiplantae</taxon>
        <taxon>Streptophyta</taxon>
        <taxon>Embryophyta</taxon>
        <taxon>Tracheophyta</taxon>
        <taxon>Spermatophyta</taxon>
        <taxon>Magnoliopsida</taxon>
        <taxon>eudicotyledons</taxon>
        <taxon>Gunneridae</taxon>
        <taxon>Pentapetalae</taxon>
        <taxon>rosids</taxon>
        <taxon>malvids</taxon>
        <taxon>Brassicales</taxon>
        <taxon>Brassicaceae</taxon>
        <taxon>Brassiceae</taxon>
        <taxon>Brassica</taxon>
    </lineage>
</organism>
<comment type="caution">
    <text evidence="1">The sequence shown here is derived from an EMBL/GenBank/DDBJ whole genome shotgun (WGS) entry which is preliminary data.</text>
</comment>
<sequence length="67" mass="7887">MRWSLVRREGRRWIWLRDEGGDGVGFKDNFKICNHSFRYVQARITATNQLRTEDIVVNENLGCASFP</sequence>
<evidence type="ECO:0000313" key="2">
    <source>
        <dbReference type="Proteomes" id="UP000266723"/>
    </source>
</evidence>
<gene>
    <name evidence="1" type="ORF">DY000_02010091</name>
</gene>
<reference evidence="1 2" key="1">
    <citation type="journal article" date="2020" name="BMC Genomics">
        <title>Intraspecific diversification of the crop wild relative Brassica cretica Lam. using demographic model selection.</title>
        <authorList>
            <person name="Kioukis A."/>
            <person name="Michalopoulou V.A."/>
            <person name="Briers L."/>
            <person name="Pirintsos S."/>
            <person name="Studholme D.J."/>
            <person name="Pavlidis P."/>
            <person name="Sarris P.F."/>
        </authorList>
    </citation>
    <scope>NUCLEOTIDE SEQUENCE [LARGE SCALE GENOMIC DNA]</scope>
    <source>
        <strain evidence="2">cv. PFS-1207/04</strain>
    </source>
</reference>
<evidence type="ECO:0000313" key="1">
    <source>
        <dbReference type="EMBL" id="KAF3548742.1"/>
    </source>
</evidence>
<keyword evidence="2" id="KW-1185">Reference proteome</keyword>
<name>A0ABQ7CB84_BRACR</name>
<proteinExistence type="predicted"/>
<dbReference type="Proteomes" id="UP000266723">
    <property type="component" value="Unassembled WGS sequence"/>
</dbReference>
<protein>
    <submittedName>
        <fullName evidence="1">Uncharacterized protein</fullName>
    </submittedName>
</protein>